<name>M1WQD5_9NOST</name>
<organism evidence="2 3">
    <name type="scientific">Richelia intracellularis HH01</name>
    <dbReference type="NCBI Taxonomy" id="1165094"/>
    <lineage>
        <taxon>Bacteria</taxon>
        <taxon>Bacillati</taxon>
        <taxon>Cyanobacteriota</taxon>
        <taxon>Cyanophyceae</taxon>
        <taxon>Nostocales</taxon>
        <taxon>Nostocaceae</taxon>
        <taxon>Richelia</taxon>
    </lineage>
</organism>
<feature type="transmembrane region" description="Helical" evidence="1">
    <location>
        <begin position="56"/>
        <end position="76"/>
    </location>
</feature>
<evidence type="ECO:0000313" key="2">
    <source>
        <dbReference type="EMBL" id="CCH66324.1"/>
    </source>
</evidence>
<sequence length="84" mass="9316">MFAIMRKSLNTNKKDFEETCKDKESQGTFCASLLSIIPFLFVGILFSWGIEISLSRSWAISTGLLACITSGVYELGRRDGLSSK</sequence>
<proteinExistence type="predicted"/>
<protein>
    <submittedName>
        <fullName evidence="2">Uncharacterized protein</fullName>
    </submittedName>
</protein>
<keyword evidence="1" id="KW-0812">Transmembrane</keyword>
<dbReference type="STRING" id="1165094.RINTHH_1690"/>
<keyword evidence="1" id="KW-0472">Membrane</keyword>
<keyword evidence="3" id="KW-1185">Reference proteome</keyword>
<dbReference type="AlphaFoldDB" id="M1WQD5"/>
<dbReference type="EMBL" id="CAIY01000009">
    <property type="protein sequence ID" value="CCH66324.1"/>
    <property type="molecule type" value="Genomic_DNA"/>
</dbReference>
<dbReference type="Proteomes" id="UP000053051">
    <property type="component" value="Unassembled WGS sequence"/>
</dbReference>
<feature type="transmembrane region" description="Helical" evidence="1">
    <location>
        <begin position="29"/>
        <end position="50"/>
    </location>
</feature>
<accession>M1WQD5</accession>
<comment type="caution">
    <text evidence="2">The sequence shown here is derived from an EMBL/GenBank/DDBJ whole genome shotgun (WGS) entry which is preliminary data.</text>
</comment>
<evidence type="ECO:0000256" key="1">
    <source>
        <dbReference type="SAM" id="Phobius"/>
    </source>
</evidence>
<evidence type="ECO:0000313" key="3">
    <source>
        <dbReference type="Proteomes" id="UP000053051"/>
    </source>
</evidence>
<reference evidence="2 3" key="1">
    <citation type="submission" date="2012-05" db="EMBL/GenBank/DDBJ databases">
        <authorList>
            <person name="Hilton J."/>
        </authorList>
    </citation>
    <scope>NUCLEOTIDE SEQUENCE [LARGE SCALE GENOMIC DNA]</scope>
    <source>
        <strain evidence="2 3">HH01</strain>
    </source>
</reference>
<keyword evidence="1" id="KW-1133">Transmembrane helix</keyword>
<reference evidence="3" key="2">
    <citation type="submission" date="2016-01" db="EMBL/GenBank/DDBJ databases">
        <title>Diatom-associated endosymboitic cyanobacterium lacks core nitrogen metabolism enzymes.</title>
        <authorList>
            <person name="Hilton J.A."/>
            <person name="Foster R.A."/>
            <person name="Tripp H.J."/>
            <person name="Carter B.J."/>
            <person name="Zehr J.P."/>
            <person name="Villareal T.A."/>
        </authorList>
    </citation>
    <scope>NUCLEOTIDE SEQUENCE [LARGE SCALE GENOMIC DNA]</scope>
    <source>
        <strain evidence="3">HH01</strain>
    </source>
</reference>
<gene>
    <name evidence="2" type="ORF">RINTHH_1690</name>
</gene>